<sequence length="609" mass="66393">MGKRRNRQPGDQSAASPAPDDAPLASSSIADTQTPPAAVKKDAKASKTKSKQTVSFPPSPLIICRNKHWRYIACFHGPWLQMPIEILETMASINYNTPRPHPVDPAVFYDVIKIRKLVEEATDLAVRAASDVPSQMMANGGGGGSNLGLGLGSGQHGSRLSRERKFRMNLQACQKLARAYRLDEIACSVATMQGASTLDDIGANVLHRSRDDIDGKYVHFFHEKIPSRQLADHTSLQPLNEIIAACPADPEPYRTRAMIRGFMHNFEGAVSDFTKALDLHHLYGRRHQPEWPSIQNGQQTNGKRPPDVRLREEEQPSSLIPQLLFMRACAYLTLACDHVRDTVTVTDADFPSFSLSSLIGDVSNGSDGTSALTPQQAYPRPDLTDAEILISRKTVKTYAKRALKDFLAFLSHVDYTPHMPPEAINDFTEKIGQAASGTKNPRYTPSVPGVNLSPQVIHPASLPSKKFFASSWLVAEGLTASLCLLGCSFVLSSLSFLSPSADLVPTSQTTTANGGPNPRDHPPFTKHHQQRALARWSVTDDGKEYPIVTDRALLVARWMRDVPFVSVGTAKKKRRAPAARRGAKAAASDSASAATAVADVEDLGDRVEG</sequence>
<proteinExistence type="predicted"/>
<evidence type="ECO:0000313" key="3">
    <source>
        <dbReference type="Proteomes" id="UP000233524"/>
    </source>
</evidence>
<evidence type="ECO:0000256" key="1">
    <source>
        <dbReference type="SAM" id="MobiDB-lite"/>
    </source>
</evidence>
<feature type="compositionally biased region" description="Low complexity" evidence="1">
    <location>
        <begin position="13"/>
        <end position="31"/>
    </location>
</feature>
<feature type="compositionally biased region" description="Polar residues" evidence="1">
    <location>
        <begin position="293"/>
        <end position="302"/>
    </location>
</feature>
<name>A0A2N3NHI3_9PEZI</name>
<dbReference type="Proteomes" id="UP000233524">
    <property type="component" value="Unassembled WGS sequence"/>
</dbReference>
<accession>A0A2N3NHI3</accession>
<organism evidence="2 3">
    <name type="scientific">Lomentospora prolificans</name>
    <dbReference type="NCBI Taxonomy" id="41688"/>
    <lineage>
        <taxon>Eukaryota</taxon>
        <taxon>Fungi</taxon>
        <taxon>Dikarya</taxon>
        <taxon>Ascomycota</taxon>
        <taxon>Pezizomycotina</taxon>
        <taxon>Sordariomycetes</taxon>
        <taxon>Hypocreomycetidae</taxon>
        <taxon>Microascales</taxon>
        <taxon>Microascaceae</taxon>
        <taxon>Lomentospora</taxon>
    </lineage>
</organism>
<comment type="caution">
    <text evidence="2">The sequence shown here is derived from an EMBL/GenBank/DDBJ whole genome shotgun (WGS) entry which is preliminary data.</text>
</comment>
<feature type="compositionally biased region" description="Low complexity" evidence="1">
    <location>
        <begin position="584"/>
        <end position="598"/>
    </location>
</feature>
<feature type="region of interest" description="Disordered" evidence="1">
    <location>
        <begin position="289"/>
        <end position="313"/>
    </location>
</feature>
<dbReference type="InParanoid" id="A0A2N3NHI3"/>
<reference evidence="2 3" key="1">
    <citation type="journal article" date="2017" name="G3 (Bethesda)">
        <title>First Draft Genome Sequence of the Pathogenic Fungus Lomentospora prolificans (Formerly Scedosporium prolificans).</title>
        <authorList>
            <person name="Luo R."/>
            <person name="Zimin A."/>
            <person name="Workman R."/>
            <person name="Fan Y."/>
            <person name="Pertea G."/>
            <person name="Grossman N."/>
            <person name="Wear M.P."/>
            <person name="Jia B."/>
            <person name="Miller H."/>
            <person name="Casadevall A."/>
            <person name="Timp W."/>
            <person name="Zhang S.X."/>
            <person name="Salzberg S.L."/>
        </authorList>
    </citation>
    <scope>NUCLEOTIDE SEQUENCE [LARGE SCALE GENOMIC DNA]</scope>
    <source>
        <strain evidence="2 3">JHH-5317</strain>
    </source>
</reference>
<feature type="compositionally biased region" description="Basic and acidic residues" evidence="1">
    <location>
        <begin position="304"/>
        <end position="313"/>
    </location>
</feature>
<dbReference type="OrthoDB" id="420046at2759"/>
<dbReference type="AlphaFoldDB" id="A0A2N3NHI3"/>
<gene>
    <name evidence="2" type="ORF">jhhlp_001095</name>
</gene>
<protein>
    <submittedName>
        <fullName evidence="2">Uncharacterized protein</fullName>
    </submittedName>
</protein>
<dbReference type="VEuPathDB" id="FungiDB:jhhlp_001095"/>
<evidence type="ECO:0000313" key="2">
    <source>
        <dbReference type="EMBL" id="PKS11802.1"/>
    </source>
</evidence>
<feature type="region of interest" description="Disordered" evidence="1">
    <location>
        <begin position="570"/>
        <end position="609"/>
    </location>
</feature>
<feature type="region of interest" description="Disordered" evidence="1">
    <location>
        <begin position="507"/>
        <end position="527"/>
    </location>
</feature>
<feature type="non-terminal residue" evidence="2">
    <location>
        <position position="609"/>
    </location>
</feature>
<keyword evidence="3" id="KW-1185">Reference proteome</keyword>
<dbReference type="STRING" id="41688.A0A2N3NHI3"/>
<dbReference type="EMBL" id="NLAX01000004">
    <property type="protein sequence ID" value="PKS11802.1"/>
    <property type="molecule type" value="Genomic_DNA"/>
</dbReference>
<feature type="compositionally biased region" description="Basic residues" evidence="1">
    <location>
        <begin position="570"/>
        <end position="583"/>
    </location>
</feature>
<feature type="region of interest" description="Disordered" evidence="1">
    <location>
        <begin position="1"/>
        <end position="57"/>
    </location>
</feature>